<dbReference type="SUPFAM" id="SSF50475">
    <property type="entry name" value="FMN-binding split barrel"/>
    <property type="match status" value="1"/>
</dbReference>
<protein>
    <submittedName>
        <fullName evidence="2">Pyridoxamine 5'-phosphate oxidase family protein</fullName>
    </submittedName>
</protein>
<dbReference type="InterPro" id="IPR012349">
    <property type="entry name" value="Split_barrel_FMN-bd"/>
</dbReference>
<dbReference type="EMBL" id="JAOX01000001">
    <property type="protein sequence ID" value="ETZ88459.1"/>
    <property type="molecule type" value="Genomic_DNA"/>
</dbReference>
<dbReference type="AlphaFoldDB" id="A0A829PHW6"/>
<comment type="caution">
    <text evidence="2">The sequence shown here is derived from an EMBL/GenBank/DDBJ whole genome shotgun (WGS) entry which is preliminary data.</text>
</comment>
<accession>A0A829PHW6</accession>
<evidence type="ECO:0000313" key="2">
    <source>
        <dbReference type="EMBL" id="ETZ88459.1"/>
    </source>
</evidence>
<name>A0A829PHW6_9MYCO</name>
<dbReference type="GO" id="GO:0016627">
    <property type="term" value="F:oxidoreductase activity, acting on the CH-CH group of donors"/>
    <property type="evidence" value="ECO:0007669"/>
    <property type="project" value="TreeGrafter"/>
</dbReference>
<proteinExistence type="predicted"/>
<evidence type="ECO:0000313" key="3">
    <source>
        <dbReference type="Proteomes" id="UP000019854"/>
    </source>
</evidence>
<dbReference type="Proteomes" id="UP000019854">
    <property type="component" value="Unassembled WGS sequence"/>
</dbReference>
<organism evidence="2 3">
    <name type="scientific">Mycobacteroides abscessus MAB_030201_1075</name>
    <dbReference type="NCBI Taxonomy" id="1335410"/>
    <lineage>
        <taxon>Bacteria</taxon>
        <taxon>Bacillati</taxon>
        <taxon>Actinomycetota</taxon>
        <taxon>Actinomycetes</taxon>
        <taxon>Mycobacteriales</taxon>
        <taxon>Mycobacteriaceae</taxon>
        <taxon>Mycobacteroides</taxon>
        <taxon>Mycobacteroides abscessus</taxon>
    </lineage>
</organism>
<sequence length="165" mass="18693">MTSWREFTRLAPTIAEVFTRRHADTRNLCFLSTLRRSGAPRISPMEPRLFEGRLIVGGMPGTTKLSDLARDPRFELHTATTDTHLTRGDAKVWGTVHDEQDLELHTRFAEHLYATIGFDLRGRRFAPFYVADVEGASAVRLEDGHMIVTVWSPTAGNARFRRPDA</sequence>
<dbReference type="GO" id="GO:0005829">
    <property type="term" value="C:cytosol"/>
    <property type="evidence" value="ECO:0007669"/>
    <property type="project" value="TreeGrafter"/>
</dbReference>
<dbReference type="InterPro" id="IPR052019">
    <property type="entry name" value="F420H2_bilvrd_red/Heme_oxyg"/>
</dbReference>
<gene>
    <name evidence="2" type="ORF">L829_2018</name>
</gene>
<dbReference type="Gene3D" id="2.30.110.10">
    <property type="entry name" value="Electron Transport, Fmn-binding Protein, Chain A"/>
    <property type="match status" value="1"/>
</dbReference>
<dbReference type="PANTHER" id="PTHR35176">
    <property type="entry name" value="HEME OXYGENASE HI_0854-RELATED"/>
    <property type="match status" value="1"/>
</dbReference>
<evidence type="ECO:0000256" key="1">
    <source>
        <dbReference type="ARBA" id="ARBA00023002"/>
    </source>
</evidence>
<dbReference type="GO" id="GO:0070967">
    <property type="term" value="F:coenzyme F420 binding"/>
    <property type="evidence" value="ECO:0007669"/>
    <property type="project" value="TreeGrafter"/>
</dbReference>
<dbReference type="PANTHER" id="PTHR35176:SF6">
    <property type="entry name" value="HEME OXYGENASE HI_0854-RELATED"/>
    <property type="match status" value="1"/>
</dbReference>
<reference evidence="2 3" key="1">
    <citation type="submission" date="2014-01" db="EMBL/GenBank/DDBJ databases">
        <authorList>
            <person name="Zelazny A."/>
            <person name="Olivier K."/>
            <person name="Sampaio E.P."/>
            <person name="Holland S.M."/>
            <person name="Tallon L.J."/>
            <person name="Sadzewicz L.K."/>
            <person name="Sengamalay N."/>
            <person name="Fraser C.M."/>
            <person name="Hine E."/>
            <person name="Shefchek K.A."/>
            <person name="Das S.P."/>
            <person name="Shallom S.J."/>
            <person name="Agrawal S."/>
            <person name="Tettelin H."/>
        </authorList>
    </citation>
    <scope>NUCLEOTIDE SEQUENCE [LARGE SCALE GENOMIC DNA]</scope>
    <source>
        <strain evidence="2 3">MAB_030201_1075</strain>
    </source>
</reference>
<keyword evidence="1" id="KW-0560">Oxidoreductase</keyword>